<proteinExistence type="predicted"/>
<accession>A0A2W6JDS8</accession>
<sequence length="191" mass="20920">MIERSIQDITSFATWLACSNDANLNLPEILRGGYVSYVAAVTAIREEVARQVVAIEGAEQRNELAEAIGSGLDKSLVELRASIAHSLMDELGEYDGSVIVDDSMPSFDSLLRYLAELLRRSSQLSTPRKPIGSDFADALHVSYLPRVDIFRTDAAAANALAHIYPARKNDVVADVFKLPDIIRTRVGAESR</sequence>
<name>A0A2W6JDS8_STEMA</name>
<evidence type="ECO:0000313" key="2">
    <source>
        <dbReference type="Proteomes" id="UP000249614"/>
    </source>
</evidence>
<protein>
    <submittedName>
        <fullName evidence="1">Uncharacterized protein</fullName>
    </submittedName>
</protein>
<gene>
    <name evidence="1" type="ORF">A7X83_20715</name>
</gene>
<dbReference type="AlphaFoldDB" id="A0A2W6JDS8"/>
<dbReference type="EMBL" id="LXXM01000036">
    <property type="protein sequence ID" value="PZS97389.1"/>
    <property type="molecule type" value="Genomic_DNA"/>
</dbReference>
<organism evidence="1 2">
    <name type="scientific">Stenotrophomonas maltophilia</name>
    <name type="common">Pseudomonas maltophilia</name>
    <name type="synonym">Xanthomonas maltophilia</name>
    <dbReference type="NCBI Taxonomy" id="40324"/>
    <lineage>
        <taxon>Bacteria</taxon>
        <taxon>Pseudomonadati</taxon>
        <taxon>Pseudomonadota</taxon>
        <taxon>Gammaproteobacteria</taxon>
        <taxon>Lysobacterales</taxon>
        <taxon>Lysobacteraceae</taxon>
        <taxon>Stenotrophomonas</taxon>
        <taxon>Stenotrophomonas maltophilia group</taxon>
    </lineage>
</organism>
<reference evidence="1 2" key="1">
    <citation type="submission" date="2016-05" db="EMBL/GenBank/DDBJ databases">
        <authorList>
            <person name="Lavstsen T."/>
            <person name="Jespersen J.S."/>
        </authorList>
    </citation>
    <scope>NUCLEOTIDE SEQUENCE [LARGE SCALE GENOMIC DNA]</scope>
    <source>
        <strain evidence="1 2">SM-5815</strain>
    </source>
</reference>
<dbReference type="Proteomes" id="UP000249614">
    <property type="component" value="Unassembled WGS sequence"/>
</dbReference>
<evidence type="ECO:0000313" key="1">
    <source>
        <dbReference type="EMBL" id="PZS97389.1"/>
    </source>
</evidence>
<comment type="caution">
    <text evidence="1">The sequence shown here is derived from an EMBL/GenBank/DDBJ whole genome shotgun (WGS) entry which is preliminary data.</text>
</comment>